<evidence type="ECO:0000313" key="2">
    <source>
        <dbReference type="EMBL" id="KGF95767.1"/>
    </source>
</evidence>
<keyword evidence="1" id="KW-0472">Membrane</keyword>
<reference evidence="3" key="1">
    <citation type="journal article" date="2014" name="Sci. Data">
        <title>Genomes of diverse isolates of the marine cyanobacterium Prochlorococcus.</title>
        <authorList>
            <person name="Biller S."/>
            <person name="Berube P."/>
            <person name="Thompson J."/>
            <person name="Kelly L."/>
            <person name="Roggensack S."/>
            <person name="Awad L."/>
            <person name="Roache-Johnson K."/>
            <person name="Ding H."/>
            <person name="Giovannoni S.J."/>
            <person name="Moore L.R."/>
            <person name="Chisholm S.W."/>
        </authorList>
    </citation>
    <scope>NUCLEOTIDE SEQUENCE [LARGE SCALE GENOMIC DNA]</scope>
    <source>
        <strain evidence="3">MIT 9201</strain>
    </source>
</reference>
<dbReference type="RefSeq" id="WP_193742471.1">
    <property type="nucleotide sequence ID" value="NZ_CP138977.1"/>
</dbReference>
<name>A0A0A2A1L1_PROMR</name>
<keyword evidence="1" id="KW-1133">Transmembrane helix</keyword>
<organism evidence="2 3">
    <name type="scientific">Prochlorococcus marinus str. MIT 9201</name>
    <dbReference type="NCBI Taxonomy" id="93057"/>
    <lineage>
        <taxon>Bacteria</taxon>
        <taxon>Bacillati</taxon>
        <taxon>Cyanobacteriota</taxon>
        <taxon>Cyanophyceae</taxon>
        <taxon>Synechococcales</taxon>
        <taxon>Prochlorococcaceae</taxon>
        <taxon>Prochlorococcus</taxon>
    </lineage>
</organism>
<evidence type="ECO:0000256" key="1">
    <source>
        <dbReference type="SAM" id="Phobius"/>
    </source>
</evidence>
<keyword evidence="1" id="KW-0812">Transmembrane</keyword>
<sequence>MADQKPLFKAPYDIKDVSVLFFIVAFVLIIAAIFGNNLFGIFQDNINFG</sequence>
<feature type="transmembrane region" description="Helical" evidence="1">
    <location>
        <begin position="20"/>
        <end position="42"/>
    </location>
</feature>
<gene>
    <name evidence="2" type="ORF">EU95_1068</name>
</gene>
<dbReference type="Proteomes" id="UP000030355">
    <property type="component" value="Unassembled WGS sequence"/>
</dbReference>
<comment type="caution">
    <text evidence="2">The sequence shown here is derived from an EMBL/GenBank/DDBJ whole genome shotgun (WGS) entry which is preliminary data.</text>
</comment>
<dbReference type="EMBL" id="JNAL01000012">
    <property type="protein sequence ID" value="KGF95767.1"/>
    <property type="molecule type" value="Genomic_DNA"/>
</dbReference>
<accession>A0A0A2A1L1</accession>
<dbReference type="AlphaFoldDB" id="A0A0A2A1L1"/>
<protein>
    <submittedName>
        <fullName evidence="2">Uncharacterized protein</fullName>
    </submittedName>
</protein>
<proteinExistence type="predicted"/>
<evidence type="ECO:0000313" key="3">
    <source>
        <dbReference type="Proteomes" id="UP000030355"/>
    </source>
</evidence>